<evidence type="ECO:0000313" key="2">
    <source>
        <dbReference type="Proteomes" id="UP000003113"/>
    </source>
</evidence>
<protein>
    <submittedName>
        <fullName evidence="1">Uncharacterized protein</fullName>
    </submittedName>
</protein>
<organism evidence="1 2">
    <name type="scientific">Achromobacter arsenitoxydans SY8</name>
    <dbReference type="NCBI Taxonomy" id="477184"/>
    <lineage>
        <taxon>Bacteria</taxon>
        <taxon>Pseudomonadati</taxon>
        <taxon>Pseudomonadota</taxon>
        <taxon>Betaproteobacteria</taxon>
        <taxon>Burkholderiales</taxon>
        <taxon>Alcaligenaceae</taxon>
        <taxon>Achromobacter</taxon>
    </lineage>
</organism>
<dbReference type="Proteomes" id="UP000003113">
    <property type="component" value="Unassembled WGS sequence"/>
</dbReference>
<keyword evidence="2" id="KW-1185">Reference proteome</keyword>
<accession>H0FAD2</accession>
<gene>
    <name evidence="1" type="ORF">KYC_18170</name>
</gene>
<proteinExistence type="predicted"/>
<dbReference type="AlphaFoldDB" id="H0FAD2"/>
<name>H0FAD2_9BURK</name>
<sequence>MNGEATVLAGVSVGWAIVTVSDKKTNLVSTEVSLNTVVNAKSASIDTAEKLLYSALENAIRDLDIDKANNALKVLAQDSRKR</sequence>
<evidence type="ECO:0000313" key="1">
    <source>
        <dbReference type="EMBL" id="EHK64763.1"/>
    </source>
</evidence>
<dbReference type="EMBL" id="AGUF01000057">
    <property type="protein sequence ID" value="EHK64763.1"/>
    <property type="molecule type" value="Genomic_DNA"/>
</dbReference>
<comment type="caution">
    <text evidence="1">The sequence shown here is derived from an EMBL/GenBank/DDBJ whole genome shotgun (WGS) entry which is preliminary data.</text>
</comment>
<reference evidence="1 2" key="1">
    <citation type="journal article" date="2012" name="J. Bacteriol.">
        <title>Genome sequence of the highly efficient arsenite-oxidizing bacterium Achromobacter arsenitoxydans SY8.</title>
        <authorList>
            <person name="Li X."/>
            <person name="Hu Y."/>
            <person name="Gong J."/>
            <person name="Lin Y."/>
            <person name="Johnstone L."/>
            <person name="Rensing C."/>
            <person name="Wang G."/>
        </authorList>
    </citation>
    <scope>NUCLEOTIDE SEQUENCE [LARGE SCALE GENOMIC DNA]</scope>
    <source>
        <strain evidence="1 2">SY8</strain>
    </source>
</reference>